<reference evidence="1 2" key="1">
    <citation type="journal article" date="2021" name="Front. Genet.">
        <title>Chromosome-Level Genome Assembly Reveals Significant Gene Expansion in the Toll and IMD Signaling Pathways of Dendrolimus kikuchii.</title>
        <authorList>
            <person name="Zhou J."/>
            <person name="Wu P."/>
            <person name="Xiong Z."/>
            <person name="Liu N."/>
            <person name="Zhao N."/>
            <person name="Ji M."/>
            <person name="Qiu Y."/>
            <person name="Yang B."/>
        </authorList>
    </citation>
    <scope>NUCLEOTIDE SEQUENCE [LARGE SCALE GENOMIC DNA]</scope>
    <source>
        <strain evidence="1">Ann1</strain>
    </source>
</reference>
<evidence type="ECO:0000313" key="2">
    <source>
        <dbReference type="Proteomes" id="UP000824533"/>
    </source>
</evidence>
<protein>
    <submittedName>
        <fullName evidence="1">Uncharacterized protein</fullName>
    </submittedName>
</protein>
<dbReference type="EMBL" id="CM034402">
    <property type="protein sequence ID" value="KAJ0175000.1"/>
    <property type="molecule type" value="Genomic_DNA"/>
</dbReference>
<gene>
    <name evidence="1" type="ORF">K1T71_009141</name>
</gene>
<dbReference type="Proteomes" id="UP000824533">
    <property type="component" value="Linkage Group LG16"/>
</dbReference>
<accession>A0ACC1CTZ3</accession>
<proteinExistence type="predicted"/>
<comment type="caution">
    <text evidence="1">The sequence shown here is derived from an EMBL/GenBank/DDBJ whole genome shotgun (WGS) entry which is preliminary data.</text>
</comment>
<name>A0ACC1CTZ3_9NEOP</name>
<sequence>MRLIFGFSLFLTTIVLFEMAISESFEDNGNITENEFSFGNGGSRVLSRQKRFLTFPDGSSVQLVFCVQTAALIPIGDIFLYGNTAALAWNLPSDTMFLDVLRQQSKAQRRGDVVKTVNYLDEEGRLISRVPYKRKPIVNPAFAKRSIDNEVKEMTFKEKLKIKIDRKKMHDKQLKRDFLKKEHLDEHSIKFHRSSRLELLEKLEKLITAMGRDGRQCVLYKLCESAQSAPVQGSFLQEFLRVVFTLPKGEEFAEDEQREYDKAHMERENCSELYPGCDNFNIPVQF</sequence>
<keyword evidence="2" id="KW-1185">Reference proteome</keyword>
<organism evidence="1 2">
    <name type="scientific">Dendrolimus kikuchii</name>
    <dbReference type="NCBI Taxonomy" id="765133"/>
    <lineage>
        <taxon>Eukaryota</taxon>
        <taxon>Metazoa</taxon>
        <taxon>Ecdysozoa</taxon>
        <taxon>Arthropoda</taxon>
        <taxon>Hexapoda</taxon>
        <taxon>Insecta</taxon>
        <taxon>Pterygota</taxon>
        <taxon>Neoptera</taxon>
        <taxon>Endopterygota</taxon>
        <taxon>Lepidoptera</taxon>
        <taxon>Glossata</taxon>
        <taxon>Ditrysia</taxon>
        <taxon>Bombycoidea</taxon>
        <taxon>Lasiocampidae</taxon>
        <taxon>Dendrolimus</taxon>
    </lineage>
</organism>
<evidence type="ECO:0000313" key="1">
    <source>
        <dbReference type="EMBL" id="KAJ0175000.1"/>
    </source>
</evidence>